<accession>A0ABD6ADC0</accession>
<keyword evidence="2" id="KW-1185">Reference proteome</keyword>
<dbReference type="AlphaFoldDB" id="A0ABD6ADC0"/>
<dbReference type="RefSeq" id="WP_276305547.1">
    <property type="nucleotide sequence ID" value="NZ_CP119992.1"/>
</dbReference>
<protein>
    <recommendedName>
        <fullName evidence="3">CopG family transcriptional regulator</fullName>
    </recommendedName>
</protein>
<dbReference type="GeneID" id="79315134"/>
<comment type="caution">
    <text evidence="1">The sequence shown here is derived from an EMBL/GenBank/DDBJ whole genome shotgun (WGS) entry which is preliminary data.</text>
</comment>
<dbReference type="Proteomes" id="UP001596547">
    <property type="component" value="Unassembled WGS sequence"/>
</dbReference>
<sequence length="54" mass="6214">MTRTSTRTYTTIAVTPATRDALFSEKTGPRDTYEDVVRRLLERPAPADQREQDE</sequence>
<reference evidence="1 2" key="1">
    <citation type="journal article" date="2019" name="Int. J. Syst. Evol. Microbiol.">
        <title>The Global Catalogue of Microorganisms (GCM) 10K type strain sequencing project: providing services to taxonomists for standard genome sequencing and annotation.</title>
        <authorList>
            <consortium name="The Broad Institute Genomics Platform"/>
            <consortium name="The Broad Institute Genome Sequencing Center for Infectious Disease"/>
            <person name="Wu L."/>
            <person name="Ma J."/>
        </authorList>
    </citation>
    <scope>NUCLEOTIDE SEQUENCE [LARGE SCALE GENOMIC DNA]</scope>
    <source>
        <strain evidence="1 2">PSR21</strain>
    </source>
</reference>
<evidence type="ECO:0000313" key="1">
    <source>
        <dbReference type="EMBL" id="MFC7318176.1"/>
    </source>
</evidence>
<gene>
    <name evidence="1" type="ORF">ACFQPE_15440</name>
</gene>
<name>A0ABD6ADC0_9EURY</name>
<evidence type="ECO:0008006" key="3">
    <source>
        <dbReference type="Google" id="ProtNLM"/>
    </source>
</evidence>
<proteinExistence type="predicted"/>
<evidence type="ECO:0000313" key="2">
    <source>
        <dbReference type="Proteomes" id="UP001596547"/>
    </source>
</evidence>
<organism evidence="1 2">
    <name type="scientific">Halomarina halobia</name>
    <dbReference type="NCBI Taxonomy" id="3033386"/>
    <lineage>
        <taxon>Archaea</taxon>
        <taxon>Methanobacteriati</taxon>
        <taxon>Methanobacteriota</taxon>
        <taxon>Stenosarchaea group</taxon>
        <taxon>Halobacteria</taxon>
        <taxon>Halobacteriales</taxon>
        <taxon>Natronomonadaceae</taxon>
        <taxon>Halomarina</taxon>
    </lineage>
</organism>
<dbReference type="EMBL" id="JBHTBF010000002">
    <property type="protein sequence ID" value="MFC7318176.1"/>
    <property type="molecule type" value="Genomic_DNA"/>
</dbReference>